<organism evidence="1 2">
    <name type="scientific">Caerostris darwini</name>
    <dbReference type="NCBI Taxonomy" id="1538125"/>
    <lineage>
        <taxon>Eukaryota</taxon>
        <taxon>Metazoa</taxon>
        <taxon>Ecdysozoa</taxon>
        <taxon>Arthropoda</taxon>
        <taxon>Chelicerata</taxon>
        <taxon>Arachnida</taxon>
        <taxon>Araneae</taxon>
        <taxon>Araneomorphae</taxon>
        <taxon>Entelegynae</taxon>
        <taxon>Araneoidea</taxon>
        <taxon>Araneidae</taxon>
        <taxon>Caerostris</taxon>
    </lineage>
</organism>
<protein>
    <submittedName>
        <fullName evidence="1">Uncharacterized protein</fullName>
    </submittedName>
</protein>
<dbReference type="EMBL" id="BPLQ01004782">
    <property type="protein sequence ID" value="GIY10711.1"/>
    <property type="molecule type" value="Genomic_DNA"/>
</dbReference>
<evidence type="ECO:0000313" key="2">
    <source>
        <dbReference type="Proteomes" id="UP001054837"/>
    </source>
</evidence>
<name>A0AAV4QP47_9ARAC</name>
<evidence type="ECO:0000313" key="1">
    <source>
        <dbReference type="EMBL" id="GIY10711.1"/>
    </source>
</evidence>
<comment type="caution">
    <text evidence="1">The sequence shown here is derived from an EMBL/GenBank/DDBJ whole genome shotgun (WGS) entry which is preliminary data.</text>
</comment>
<dbReference type="AlphaFoldDB" id="A0AAV4QP47"/>
<dbReference type="Proteomes" id="UP001054837">
    <property type="component" value="Unassembled WGS sequence"/>
</dbReference>
<sequence>MAVLTRSLERRDRRLIYCQRGRVCRKVTIDDGGYREQKVTFSRQTSTMGDARQLHGRILIPHRKKDRNIRSSIYGCLDTITEAT</sequence>
<reference evidence="1 2" key="1">
    <citation type="submission" date="2021-06" db="EMBL/GenBank/DDBJ databases">
        <title>Caerostris darwini draft genome.</title>
        <authorList>
            <person name="Kono N."/>
            <person name="Arakawa K."/>
        </authorList>
    </citation>
    <scope>NUCLEOTIDE SEQUENCE [LARGE SCALE GENOMIC DNA]</scope>
</reference>
<accession>A0AAV4QP47</accession>
<proteinExistence type="predicted"/>
<gene>
    <name evidence="1" type="ORF">CDAR_97231</name>
</gene>
<keyword evidence="2" id="KW-1185">Reference proteome</keyword>